<comment type="caution">
    <text evidence="2">The sequence shown here is derived from an EMBL/GenBank/DDBJ whole genome shotgun (WGS) entry which is preliminary data.</text>
</comment>
<sequence>MEHVLKYVKKVVNFIHSGSLNQHQFSGFLKDSIDQLCDDNWRQDLAFMIDMTGHFNDLNLSLPRKRSAINFNSHNASDFSQYTFNVNELINEFESRFKDSKHLKMIYLCLVVHFPLMFKRQIAIATLLKIKFNEVGIPKFYSYLPSQCSEMHQFAAVILAMFGYTYLCEQLFLLKKANTTSRRSRLTTHFSSILKIASSQNLVADIETLVSKKGVNLKYSVSALPSTRGFHNHIGETDMKVEETRRLQSYYKKLSRWMGHRVIIAAALQKS</sequence>
<keyword evidence="1" id="KW-0812">Transmembrane</keyword>
<dbReference type="PANTHER" id="PTHR45913">
    <property type="entry name" value="EPM2A-INTERACTING PROTEIN 1"/>
    <property type="match status" value="1"/>
</dbReference>
<keyword evidence="1" id="KW-0472">Membrane</keyword>
<protein>
    <submittedName>
        <fullName evidence="2">Uncharacterized protein</fullName>
    </submittedName>
</protein>
<organism evidence="2 3">
    <name type="scientific">Dryococelus australis</name>
    <dbReference type="NCBI Taxonomy" id="614101"/>
    <lineage>
        <taxon>Eukaryota</taxon>
        <taxon>Metazoa</taxon>
        <taxon>Ecdysozoa</taxon>
        <taxon>Arthropoda</taxon>
        <taxon>Hexapoda</taxon>
        <taxon>Insecta</taxon>
        <taxon>Pterygota</taxon>
        <taxon>Neoptera</taxon>
        <taxon>Polyneoptera</taxon>
        <taxon>Phasmatodea</taxon>
        <taxon>Verophasmatodea</taxon>
        <taxon>Anareolatae</taxon>
        <taxon>Phasmatidae</taxon>
        <taxon>Eurycanthinae</taxon>
        <taxon>Dryococelus</taxon>
    </lineage>
</organism>
<keyword evidence="1" id="KW-1133">Transmembrane helix</keyword>
<dbReference type="EMBL" id="JARBHB010000007">
    <property type="protein sequence ID" value="KAJ8878576.1"/>
    <property type="molecule type" value="Genomic_DNA"/>
</dbReference>
<reference evidence="2 3" key="1">
    <citation type="submission" date="2023-02" db="EMBL/GenBank/DDBJ databases">
        <title>LHISI_Scaffold_Assembly.</title>
        <authorList>
            <person name="Stuart O.P."/>
            <person name="Cleave R."/>
            <person name="Magrath M.J.L."/>
            <person name="Mikheyev A.S."/>
        </authorList>
    </citation>
    <scope>NUCLEOTIDE SEQUENCE [LARGE SCALE GENOMIC DNA]</scope>
    <source>
        <strain evidence="2">Daus_M_001</strain>
        <tissue evidence="2">Leg muscle</tissue>
    </source>
</reference>
<evidence type="ECO:0000256" key="1">
    <source>
        <dbReference type="SAM" id="Phobius"/>
    </source>
</evidence>
<name>A0ABQ9H2R2_9NEOP</name>
<evidence type="ECO:0000313" key="3">
    <source>
        <dbReference type="Proteomes" id="UP001159363"/>
    </source>
</evidence>
<feature type="transmembrane region" description="Helical" evidence="1">
    <location>
        <begin position="152"/>
        <end position="174"/>
    </location>
</feature>
<accession>A0ABQ9H2R2</accession>
<keyword evidence="3" id="KW-1185">Reference proteome</keyword>
<feature type="transmembrane region" description="Helical" evidence="1">
    <location>
        <begin position="105"/>
        <end position="132"/>
    </location>
</feature>
<dbReference type="Proteomes" id="UP001159363">
    <property type="component" value="Chromosome 6"/>
</dbReference>
<proteinExistence type="predicted"/>
<gene>
    <name evidence="2" type="ORF">PR048_019154</name>
</gene>
<evidence type="ECO:0000313" key="2">
    <source>
        <dbReference type="EMBL" id="KAJ8878576.1"/>
    </source>
</evidence>
<dbReference type="PANTHER" id="PTHR45913:SF11">
    <property type="entry name" value="EPM2A-INTERACTING PROTEIN 1"/>
    <property type="match status" value="1"/>
</dbReference>